<dbReference type="PANTHER" id="PTHR33542:SF3">
    <property type="entry name" value="SIROHYDROCHLORIN FERROCHELATASE, CHLOROPLASTIC"/>
    <property type="match status" value="1"/>
</dbReference>
<protein>
    <submittedName>
        <fullName evidence="3">Sirohydrochlorin cobaltochelatase</fullName>
    </submittedName>
</protein>
<dbReference type="InterPro" id="IPR002762">
    <property type="entry name" value="CbiX-like"/>
</dbReference>
<dbReference type="PANTHER" id="PTHR33542">
    <property type="entry name" value="SIROHYDROCHLORIN FERROCHELATASE, CHLOROPLASTIC"/>
    <property type="match status" value="1"/>
</dbReference>
<evidence type="ECO:0000313" key="4">
    <source>
        <dbReference type="Proteomes" id="UP000186819"/>
    </source>
</evidence>
<dbReference type="OrthoDB" id="9797895at2"/>
<dbReference type="RefSeq" id="WP_076603181.1">
    <property type="nucleotide sequence ID" value="NZ_FTMD01000011.1"/>
</dbReference>
<reference evidence="4" key="1">
    <citation type="submission" date="2017-01" db="EMBL/GenBank/DDBJ databases">
        <authorList>
            <person name="Varghese N."/>
            <person name="Submissions S."/>
        </authorList>
    </citation>
    <scope>NUCLEOTIDE SEQUENCE [LARGE SCALE GENOMIC DNA]</scope>
    <source>
        <strain evidence="4">ATCC 51758</strain>
    </source>
</reference>
<dbReference type="Pfam" id="PF01903">
    <property type="entry name" value="CbiX"/>
    <property type="match status" value="1"/>
</dbReference>
<dbReference type="CDD" id="cd03416">
    <property type="entry name" value="CbiX_SirB_N"/>
    <property type="match status" value="1"/>
</dbReference>
<dbReference type="InterPro" id="IPR050963">
    <property type="entry name" value="Sirohydro_Cobaltochel/CbiX"/>
</dbReference>
<sequence length="130" mass="13597">MSDAHAVVLFGHGARDPEWARSMQRTRDHLRTQAPALRVELAFLEFMTPTLDEAIAALARDGIPHITVVPMFIAQGGHLKSDVPRLVASARALHAGCEITLAPAVGEADGVIAAMANYALGCSGAASAAD</sequence>
<evidence type="ECO:0000313" key="3">
    <source>
        <dbReference type="EMBL" id="SIR20719.1"/>
    </source>
</evidence>
<dbReference type="SUPFAM" id="SSF53800">
    <property type="entry name" value="Chelatase"/>
    <property type="match status" value="1"/>
</dbReference>
<dbReference type="STRING" id="34027.SAMN05421829_11152"/>
<keyword evidence="2" id="KW-0456">Lyase</keyword>
<accession>A0A1N6Z1R9</accession>
<evidence type="ECO:0000256" key="2">
    <source>
        <dbReference type="ARBA" id="ARBA00023239"/>
    </source>
</evidence>
<gene>
    <name evidence="3" type="ORF">SAMN05421829_11152</name>
</gene>
<proteinExistence type="predicted"/>
<evidence type="ECO:0000256" key="1">
    <source>
        <dbReference type="ARBA" id="ARBA00022723"/>
    </source>
</evidence>
<dbReference type="GO" id="GO:0016829">
    <property type="term" value="F:lyase activity"/>
    <property type="evidence" value="ECO:0007669"/>
    <property type="project" value="UniProtKB-KW"/>
</dbReference>
<keyword evidence="4" id="KW-1185">Reference proteome</keyword>
<organism evidence="3 4">
    <name type="scientific">Aromatoleum tolulyticum</name>
    <dbReference type="NCBI Taxonomy" id="34027"/>
    <lineage>
        <taxon>Bacteria</taxon>
        <taxon>Pseudomonadati</taxon>
        <taxon>Pseudomonadota</taxon>
        <taxon>Betaproteobacteria</taxon>
        <taxon>Rhodocyclales</taxon>
        <taxon>Rhodocyclaceae</taxon>
        <taxon>Aromatoleum</taxon>
    </lineage>
</organism>
<dbReference type="Gene3D" id="3.40.50.1400">
    <property type="match status" value="1"/>
</dbReference>
<name>A0A1N6Z1R9_9RHOO</name>
<dbReference type="GO" id="GO:0046872">
    <property type="term" value="F:metal ion binding"/>
    <property type="evidence" value="ECO:0007669"/>
    <property type="project" value="UniProtKB-KW"/>
</dbReference>
<dbReference type="EMBL" id="FTMD01000011">
    <property type="protein sequence ID" value="SIR20719.1"/>
    <property type="molecule type" value="Genomic_DNA"/>
</dbReference>
<dbReference type="Proteomes" id="UP000186819">
    <property type="component" value="Unassembled WGS sequence"/>
</dbReference>
<dbReference type="AlphaFoldDB" id="A0A1N6Z1R9"/>
<keyword evidence="1" id="KW-0479">Metal-binding</keyword>